<reference evidence="3" key="1">
    <citation type="submission" date="2025-08" db="UniProtKB">
        <authorList>
            <consortium name="RefSeq"/>
        </authorList>
    </citation>
    <scope>IDENTIFICATION</scope>
</reference>
<dbReference type="Pfam" id="PF07727">
    <property type="entry name" value="RVT_2"/>
    <property type="match status" value="1"/>
</dbReference>
<evidence type="ECO:0000313" key="3">
    <source>
        <dbReference type="RefSeq" id="XP_039146740.1"/>
    </source>
</evidence>
<sequence>MAIVLVYIDDLILTGDLTEEIQRMKENLSIWFQMKELGELKHFLGLEVEKIKEGIFLCQQKYAKDLLETYGMLECKPLFTPMEPNIKLRAEEGKDLRSKDVLTTVGVASRYMQNPKKPHLEAVRQIL</sequence>
<proteinExistence type="predicted"/>
<dbReference type="RefSeq" id="XP_039146740.1">
    <property type="nucleotide sequence ID" value="XM_039290806.1"/>
</dbReference>
<evidence type="ECO:0000313" key="2">
    <source>
        <dbReference type="Proteomes" id="UP001515500"/>
    </source>
</evidence>
<dbReference type="InterPro" id="IPR013103">
    <property type="entry name" value="RVT_2"/>
</dbReference>
<keyword evidence="2" id="KW-1185">Reference proteome</keyword>
<dbReference type="InterPro" id="IPR043502">
    <property type="entry name" value="DNA/RNA_pol_sf"/>
</dbReference>
<protein>
    <submittedName>
        <fullName evidence="3">Uncharacterized mitochondrial protein AtMg00810-like</fullName>
    </submittedName>
</protein>
<accession>A0AB40D3A0</accession>
<organism evidence="2 3">
    <name type="scientific">Dioscorea cayennensis subsp. rotundata</name>
    <name type="common">White Guinea yam</name>
    <name type="synonym">Dioscorea rotundata</name>
    <dbReference type="NCBI Taxonomy" id="55577"/>
    <lineage>
        <taxon>Eukaryota</taxon>
        <taxon>Viridiplantae</taxon>
        <taxon>Streptophyta</taxon>
        <taxon>Embryophyta</taxon>
        <taxon>Tracheophyta</taxon>
        <taxon>Spermatophyta</taxon>
        <taxon>Magnoliopsida</taxon>
        <taxon>Liliopsida</taxon>
        <taxon>Dioscoreales</taxon>
        <taxon>Dioscoreaceae</taxon>
        <taxon>Dioscorea</taxon>
    </lineage>
</organism>
<gene>
    <name evidence="3" type="primary">LOC120283981</name>
</gene>
<dbReference type="GeneID" id="120283981"/>
<name>A0AB40D3A0_DIOCR</name>
<evidence type="ECO:0000259" key="1">
    <source>
        <dbReference type="Pfam" id="PF07727"/>
    </source>
</evidence>
<dbReference type="AlphaFoldDB" id="A0AB40D3A0"/>
<dbReference type="SUPFAM" id="SSF56672">
    <property type="entry name" value="DNA/RNA polymerases"/>
    <property type="match status" value="1"/>
</dbReference>
<feature type="domain" description="Reverse transcriptase Ty1/copia-type" evidence="1">
    <location>
        <begin position="3"/>
        <end position="83"/>
    </location>
</feature>
<dbReference type="Proteomes" id="UP001515500">
    <property type="component" value="Chromosome 19"/>
</dbReference>